<keyword evidence="2" id="KW-0472">Membrane</keyword>
<accession>A0ABD5RC50</accession>
<keyword evidence="4" id="KW-1185">Reference proteome</keyword>
<evidence type="ECO:0000256" key="1">
    <source>
        <dbReference type="SAM" id="MobiDB-lite"/>
    </source>
</evidence>
<dbReference type="EMBL" id="JBHSKX010000002">
    <property type="protein sequence ID" value="MFC5367577.1"/>
    <property type="molecule type" value="Genomic_DNA"/>
</dbReference>
<feature type="transmembrane region" description="Helical" evidence="2">
    <location>
        <begin position="465"/>
        <end position="482"/>
    </location>
</feature>
<evidence type="ECO:0000313" key="4">
    <source>
        <dbReference type="Proteomes" id="UP001596201"/>
    </source>
</evidence>
<evidence type="ECO:0000313" key="3">
    <source>
        <dbReference type="EMBL" id="MFC5367577.1"/>
    </source>
</evidence>
<dbReference type="AlphaFoldDB" id="A0ABD5RC50"/>
<feature type="transmembrane region" description="Helical" evidence="2">
    <location>
        <begin position="343"/>
        <end position="360"/>
    </location>
</feature>
<feature type="transmembrane region" description="Helical" evidence="2">
    <location>
        <begin position="434"/>
        <end position="453"/>
    </location>
</feature>
<dbReference type="RefSeq" id="WP_227229826.1">
    <property type="nucleotide sequence ID" value="NZ_JAJCVJ010000002.1"/>
</dbReference>
<proteinExistence type="predicted"/>
<keyword evidence="2" id="KW-1133">Transmembrane helix</keyword>
<dbReference type="Proteomes" id="UP001596201">
    <property type="component" value="Unassembled WGS sequence"/>
</dbReference>
<evidence type="ECO:0000256" key="2">
    <source>
        <dbReference type="SAM" id="Phobius"/>
    </source>
</evidence>
<gene>
    <name evidence="3" type="ORF">ACFPJ5_11585</name>
</gene>
<comment type="caution">
    <text evidence="3">The sequence shown here is derived from an EMBL/GenBank/DDBJ whole genome shotgun (WGS) entry which is preliminary data.</text>
</comment>
<feature type="region of interest" description="Disordered" evidence="1">
    <location>
        <begin position="244"/>
        <end position="274"/>
    </location>
</feature>
<protein>
    <submittedName>
        <fullName evidence="3">Uncharacterized protein</fullName>
    </submittedName>
</protein>
<feature type="transmembrane region" description="Helical" evidence="2">
    <location>
        <begin position="380"/>
        <end position="397"/>
    </location>
</feature>
<reference evidence="3 4" key="1">
    <citation type="journal article" date="2019" name="Int. J. Syst. Evol. Microbiol.">
        <title>The Global Catalogue of Microorganisms (GCM) 10K type strain sequencing project: providing services to taxonomists for standard genome sequencing and annotation.</title>
        <authorList>
            <consortium name="The Broad Institute Genomics Platform"/>
            <consortium name="The Broad Institute Genome Sequencing Center for Infectious Disease"/>
            <person name="Wu L."/>
            <person name="Ma J."/>
        </authorList>
    </citation>
    <scope>NUCLEOTIDE SEQUENCE [LARGE SCALE GENOMIC DNA]</scope>
    <source>
        <strain evidence="3 4">CGMCC 1.12237</strain>
    </source>
</reference>
<name>A0ABD5RC50_9EURY</name>
<sequence>MRTRQRRLVVAVVLAATVSLVTAAVVPPEGDARSSPRDADSVRLVPVGADEESRLWPFTGRERAFDSLTLPVNVVVEGDPGRVRALLVTGRDARWGPEQAEWQGVAPERAAAVPADDDLPWRSATGAVRYVYVDTPGPGGRWLDETLQLHDGTYFGSRHHLRLYGAPPGAGRWTAIQAHRDYWDWFRLRHTVTSLAGPQHTVERQLRGRQAVVGVTRERFANGGIRDADGWVTVVALREQRQVRRHGPLAGQGGPGVGTPDALRATDGTEGDPGTSPRLLAAALAVVSLVGAAVVARRLGSAGSTSPAGRYSTLGGALSARLRARGGATLERLRWSRVADRRVHLLAAFAVALLCLPSLIRATSLALEAVLPRQPKVVAALLYPVFAFGPPTLALTVPRRMTPEPWAVAAVGAYGVGLVVDLLGIGVTTLPVTLVVHRALVVVTLGALAAAGWGRRHPDGPGRAGRTLAVGAWLALLAWPLVGSL</sequence>
<organism evidence="3 4">
    <name type="scientific">Salinirubrum litoreum</name>
    <dbReference type="NCBI Taxonomy" id="1126234"/>
    <lineage>
        <taxon>Archaea</taxon>
        <taxon>Methanobacteriati</taxon>
        <taxon>Methanobacteriota</taxon>
        <taxon>Stenosarchaea group</taxon>
        <taxon>Halobacteria</taxon>
        <taxon>Halobacteriales</taxon>
        <taxon>Haloferacaceae</taxon>
        <taxon>Salinirubrum</taxon>
    </lineage>
</organism>
<keyword evidence="2" id="KW-0812">Transmembrane</keyword>
<feature type="transmembrane region" description="Helical" evidence="2">
    <location>
        <begin position="406"/>
        <end position="428"/>
    </location>
</feature>